<reference evidence="7 8" key="1">
    <citation type="submission" date="2016-10" db="EMBL/GenBank/DDBJ databases">
        <authorList>
            <person name="de Groot N.N."/>
        </authorList>
    </citation>
    <scope>NUCLEOTIDE SEQUENCE [LARGE SCALE GENOMIC DNA]</scope>
    <source>
        <strain evidence="7 8">CGMCC 4.6858</strain>
    </source>
</reference>
<dbReference type="RefSeq" id="WP_090858246.1">
    <property type="nucleotide sequence ID" value="NZ_FMZM01000008.1"/>
</dbReference>
<dbReference type="Proteomes" id="UP000199034">
    <property type="component" value="Unassembled WGS sequence"/>
</dbReference>
<evidence type="ECO:0000256" key="4">
    <source>
        <dbReference type="ARBA" id="ARBA00023180"/>
    </source>
</evidence>
<keyword evidence="2" id="KW-0472">Membrane</keyword>
<evidence type="ECO:0000256" key="5">
    <source>
        <dbReference type="ARBA" id="ARBA00023319"/>
    </source>
</evidence>
<dbReference type="InterPro" id="IPR051275">
    <property type="entry name" value="Cell_adhesion_signaling"/>
</dbReference>
<dbReference type="GO" id="GO:0005911">
    <property type="term" value="C:cell-cell junction"/>
    <property type="evidence" value="ECO:0007669"/>
    <property type="project" value="TreeGrafter"/>
</dbReference>
<dbReference type="Gene3D" id="2.60.40.10">
    <property type="entry name" value="Immunoglobulins"/>
    <property type="match status" value="2"/>
</dbReference>
<gene>
    <name evidence="7" type="ORF">SAMN05421872_108249</name>
</gene>
<evidence type="ECO:0000313" key="8">
    <source>
        <dbReference type="Proteomes" id="UP000199034"/>
    </source>
</evidence>
<dbReference type="InterPro" id="IPR013783">
    <property type="entry name" value="Ig-like_fold"/>
</dbReference>
<name>A0A1G6V983_9ACTN</name>
<dbReference type="InterPro" id="IPR036179">
    <property type="entry name" value="Ig-like_dom_sf"/>
</dbReference>
<feature type="chain" id="PRO_5038654383" evidence="6">
    <location>
        <begin position="36"/>
        <end position="1295"/>
    </location>
</feature>
<protein>
    <submittedName>
        <fullName evidence="7">Htaa protein</fullName>
    </submittedName>
</protein>
<proteinExistence type="predicted"/>
<dbReference type="InterPro" id="IPR007110">
    <property type="entry name" value="Ig-like_dom"/>
</dbReference>
<dbReference type="GO" id="GO:0005975">
    <property type="term" value="P:carbohydrate metabolic process"/>
    <property type="evidence" value="ECO:0007669"/>
    <property type="project" value="UniProtKB-ARBA"/>
</dbReference>
<keyword evidence="6" id="KW-0732">Signal</keyword>
<feature type="signal peptide" evidence="6">
    <location>
        <begin position="1"/>
        <end position="35"/>
    </location>
</feature>
<keyword evidence="3" id="KW-1015">Disulfide bond</keyword>
<evidence type="ECO:0000313" key="7">
    <source>
        <dbReference type="EMBL" id="SDD50260.1"/>
    </source>
</evidence>
<keyword evidence="8" id="KW-1185">Reference proteome</keyword>
<dbReference type="GO" id="GO:0050839">
    <property type="term" value="F:cell adhesion molecule binding"/>
    <property type="evidence" value="ECO:0007669"/>
    <property type="project" value="TreeGrafter"/>
</dbReference>
<organism evidence="7 8">
    <name type="scientific">Nocardioides lianchengensis</name>
    <dbReference type="NCBI Taxonomy" id="1045774"/>
    <lineage>
        <taxon>Bacteria</taxon>
        <taxon>Bacillati</taxon>
        <taxon>Actinomycetota</taxon>
        <taxon>Actinomycetes</taxon>
        <taxon>Propionibacteriales</taxon>
        <taxon>Nocardioidaceae</taxon>
        <taxon>Nocardioides</taxon>
    </lineage>
</organism>
<evidence type="ECO:0000256" key="2">
    <source>
        <dbReference type="ARBA" id="ARBA00023136"/>
    </source>
</evidence>
<dbReference type="PANTHER" id="PTHR11640:SF164">
    <property type="entry name" value="MAM DOMAIN-CONTAINING GLYCOSYLPHOSPHATIDYLINOSITOL ANCHOR PROTEIN 1"/>
    <property type="match status" value="1"/>
</dbReference>
<dbReference type="OrthoDB" id="4986522at2"/>
<dbReference type="PROSITE" id="PS50835">
    <property type="entry name" value="IG_LIKE"/>
    <property type="match status" value="1"/>
</dbReference>
<sequence>MTPHRPRSLTALAATLALLASGLVVLLAPAPSATAAAAPLTEGSLVWGVKASWRRYIGPYEEATGAGARAEDGATVAATEQTEGGITLPKAWRFPVESGAFDADTGTTTLDLAGSLHFRAWYGQVAPGTWGLDTRFSDLSLEISRDAQVLRGTHTGYLRGDPGGELHVDEDVVLAKFDIAAAQTTFGPPTTSYDAIPTTAGPGLSIYGEGTTLDNTSFSYEGAGALPDLTEHFDLPGAPVLEPAALYSTGRTGNATLQRRLLVSGDGKRLFALTTGADDDLTVTALDAATMTPVGTPVELDLHDLAQPQYRFTIDPATDTIFYLGLHEGDPVPGSNGGLGVEHVVHSLTFDGTRFTTGVVGRLRDSTTRTVGQNVVVSGTETSQLIWNGLEQELLIAQGIPTGQRPDIYTSDEIYRFTRDGAGWARSVTDFRLPSTGGEWGAATGDISSPLSSILEYVEHLAVLGDGSYVLATGQAPVIRQDENGVDHYMGALHVRLTDGPDPTAVVAEIPDTVLPAAYLGTLYNGYVAARSTGDGGVVLHGDGASLEDFVTVRVGPDGTAAAGAPVVGEDMYAPFEISALGTSVADDPTTGGLWVANPYDLEGEQLHWYDGTTDVAGYPIRRFTDYLFGNFQIHSLPDGSIVVPATDYDAEGQPVGWLRVANLGLAPRITTQPAAVSTTITAGAASTPVAFDLAVDPAIEADVQWQRKRDGETTFTDLPGETGTELAWDAVPADDGATYRALVSNDAGRISSAEVGLDLAYAPHVVQHPFDVRTEPGTSVELSTLWEANPEATTITWQRKVGGFWTPVVEDDDLLLGETSLTIRETAVDQSGAQFRARLTNAVGSTFTRVATLTVTEPPSGPASLSDVRLEWTGSEEMQVAPPFGGSSYFSAGVSDGTEATYRASSGQVSVRQRGTAGETAATWATRAAHVDADPATEQVVVLEDGTGTLAADGSARIGWRGSWTVNFYGGMVPFTVTDPVLAVRADGSGVLTGDLSGYGSRQENPNEKTPVPPVADVEISTFAAATFDPAGFELQPDYAGVTVAVPEGAAAQARTGSDWGAWPQRFVDFHGRTGLSSYWYSSGGAADPHKPGAPITIGPAELGPVVEPAPVAPRITRQPTSARVTVTRPAGFTVAATGDDLRYQWQRRIGSTWIDLPEQRGARLMLDRVTRGDDGAGLRVKVANAAGTVVSRAATLDVAAARARVRLSARPGPRPRLTVRVSDPIAARARGTVAVRVDGRTVGRIRVTGAGPVRYRLPRGLAAGKRRVVVVFTPAEPGLFTGARAARTVRVTR</sequence>
<dbReference type="EMBL" id="FMZM01000008">
    <property type="protein sequence ID" value="SDD50260.1"/>
    <property type="molecule type" value="Genomic_DNA"/>
</dbReference>
<keyword evidence="5" id="KW-0393">Immunoglobulin domain</keyword>
<dbReference type="PANTHER" id="PTHR11640">
    <property type="entry name" value="NEPHRIN"/>
    <property type="match status" value="1"/>
</dbReference>
<dbReference type="STRING" id="1045774.SAMN05421872_108249"/>
<dbReference type="GO" id="GO:0005886">
    <property type="term" value="C:plasma membrane"/>
    <property type="evidence" value="ECO:0007669"/>
    <property type="project" value="TreeGrafter"/>
</dbReference>
<dbReference type="GO" id="GO:0098609">
    <property type="term" value="P:cell-cell adhesion"/>
    <property type="evidence" value="ECO:0007669"/>
    <property type="project" value="TreeGrafter"/>
</dbReference>
<accession>A0A1G6V983</accession>
<evidence type="ECO:0000256" key="3">
    <source>
        <dbReference type="ARBA" id="ARBA00023157"/>
    </source>
</evidence>
<comment type="subcellular location">
    <subcellularLocation>
        <location evidence="1">Membrane</location>
        <topology evidence="1">Single-pass type I membrane protein</topology>
    </subcellularLocation>
</comment>
<dbReference type="SUPFAM" id="SSF48726">
    <property type="entry name" value="Immunoglobulin"/>
    <property type="match status" value="1"/>
</dbReference>
<dbReference type="InterPro" id="IPR007331">
    <property type="entry name" value="Htaa"/>
</dbReference>
<keyword evidence="4" id="KW-0325">Glycoprotein</keyword>
<evidence type="ECO:0000256" key="6">
    <source>
        <dbReference type="SAM" id="SignalP"/>
    </source>
</evidence>
<evidence type="ECO:0000256" key="1">
    <source>
        <dbReference type="ARBA" id="ARBA00004479"/>
    </source>
</evidence>
<dbReference type="Pfam" id="PF04213">
    <property type="entry name" value="HtaA"/>
    <property type="match status" value="1"/>
</dbReference>